<keyword evidence="4" id="KW-1185">Reference proteome</keyword>
<accession>A0A942UUL7</accession>
<feature type="domain" description="Calcineurin-like phosphoesterase" evidence="2">
    <location>
        <begin position="177"/>
        <end position="387"/>
    </location>
</feature>
<dbReference type="GO" id="GO:0003993">
    <property type="term" value="F:acid phosphatase activity"/>
    <property type="evidence" value="ECO:0007669"/>
    <property type="project" value="InterPro"/>
</dbReference>
<dbReference type="Pfam" id="PF00149">
    <property type="entry name" value="Metallophos"/>
    <property type="match status" value="1"/>
</dbReference>
<evidence type="ECO:0000313" key="3">
    <source>
        <dbReference type="EMBL" id="MBS4224224.1"/>
    </source>
</evidence>
<evidence type="ECO:0000259" key="2">
    <source>
        <dbReference type="Pfam" id="PF00149"/>
    </source>
</evidence>
<name>A0A942UUL7_9BACI</name>
<dbReference type="EMBL" id="JAGYPN010000003">
    <property type="protein sequence ID" value="MBS4224224.1"/>
    <property type="molecule type" value="Genomic_DNA"/>
</dbReference>
<comment type="caution">
    <text evidence="3">The sequence shown here is derived from an EMBL/GenBank/DDBJ whole genome shotgun (WGS) entry which is preliminary data.</text>
</comment>
<dbReference type="PANTHER" id="PTHR22953:SF153">
    <property type="entry name" value="PURPLE ACID PHOSPHATASE"/>
    <property type="match status" value="1"/>
</dbReference>
<dbReference type="InterPro" id="IPR039331">
    <property type="entry name" value="PAPs-like"/>
</dbReference>
<evidence type="ECO:0000256" key="1">
    <source>
        <dbReference type="ARBA" id="ARBA00022729"/>
    </source>
</evidence>
<dbReference type="PANTHER" id="PTHR22953">
    <property type="entry name" value="ACID PHOSPHATASE RELATED"/>
    <property type="match status" value="1"/>
</dbReference>
<keyword evidence="1" id="KW-0732">Signal</keyword>
<evidence type="ECO:0000313" key="4">
    <source>
        <dbReference type="Proteomes" id="UP000676456"/>
    </source>
</evidence>
<protein>
    <submittedName>
        <fullName evidence="3">Metallophosphoesterase family protein</fullName>
    </submittedName>
</protein>
<dbReference type="RefSeq" id="WP_213099254.1">
    <property type="nucleotide sequence ID" value="NZ_JAGYPN010000003.1"/>
</dbReference>
<sequence length="521" mass="58105">MKPSIKLNKIPSITPPPGSVSAIPTSVTFLFDTADNGAVKARFNWVTSDMTILHSVLKYAKKDGFNGIFTETIIGESFPIDQRDLYETFMGNDKNEVQLTPIISHKAESLELEPDTEYVYSVGDGGVHVTDTTNLPSFRTPAANIDEFSFLWITDSQESGIDVETAYRKYEHFMGRAVKTAMKNHPNIDFIISTGDNVDFGFDTKLWDSYYYALQPYLYNTPYYSATGNHEYEGNPRITGSWESIDPYMVTAKGRINVPKNGPAYKGAGTNGLEPIAKGAIKQRLDGNTYYFEYGDAIFLVLDYSDNISNIDETGDKGFSFSSDKVIKDQLDWMKSVLKEKDKKWRIVAMHHGPYLGRLAQPEYWKTVTDAFDESGIDVVLSGHDHLYLRSKLMNNNQVTTVPGTGTTYITGGTAGSGFDALYGHNNDIAETYTEKYTDWVVSSYHVIDVNGSGISITSKGIKMLPIDGVTEQQEDNASAFKEDENGYRDLDVSSKVVLTNTSRTKNLSSWKYPNPPAEQP</sequence>
<dbReference type="InterPro" id="IPR004843">
    <property type="entry name" value="Calcineurin-like_PHP"/>
</dbReference>
<organism evidence="3 4">
    <name type="scientific">Lederbergia citrea</name>
    <dbReference type="NCBI Taxonomy" id="2833581"/>
    <lineage>
        <taxon>Bacteria</taxon>
        <taxon>Bacillati</taxon>
        <taxon>Bacillota</taxon>
        <taxon>Bacilli</taxon>
        <taxon>Bacillales</taxon>
        <taxon>Bacillaceae</taxon>
        <taxon>Lederbergia</taxon>
    </lineage>
</organism>
<dbReference type="Gene3D" id="3.60.21.10">
    <property type="match status" value="1"/>
</dbReference>
<dbReference type="Proteomes" id="UP000676456">
    <property type="component" value="Unassembled WGS sequence"/>
</dbReference>
<reference evidence="3 4" key="1">
    <citation type="submission" date="2021-05" db="EMBL/GenBank/DDBJ databases">
        <title>Novel Bacillus species.</title>
        <authorList>
            <person name="Liu G."/>
        </authorList>
    </citation>
    <scope>NUCLEOTIDE SEQUENCE [LARGE SCALE GENOMIC DNA]</scope>
    <source>
        <strain evidence="3 4">FJAT-49682</strain>
    </source>
</reference>
<dbReference type="SUPFAM" id="SSF56300">
    <property type="entry name" value="Metallo-dependent phosphatases"/>
    <property type="match status" value="1"/>
</dbReference>
<gene>
    <name evidence="3" type="ORF">KHA91_16005</name>
</gene>
<dbReference type="InterPro" id="IPR029052">
    <property type="entry name" value="Metallo-depent_PP-like"/>
</dbReference>
<proteinExistence type="predicted"/>
<dbReference type="AlphaFoldDB" id="A0A942UUL7"/>